<gene>
    <name evidence="3" type="ORF">BC739_002054</name>
</gene>
<dbReference type="InterPro" id="IPR025736">
    <property type="entry name" value="PucR_C-HTH_dom"/>
</dbReference>
<dbReference type="Pfam" id="PF13556">
    <property type="entry name" value="HTH_30"/>
    <property type="match status" value="1"/>
</dbReference>
<accession>A0ABR6BDI7</accession>
<keyword evidence="4" id="KW-1185">Reference proteome</keyword>
<dbReference type="EMBL" id="JACJID010000002">
    <property type="protein sequence ID" value="MBA8924855.1"/>
    <property type="molecule type" value="Genomic_DNA"/>
</dbReference>
<dbReference type="Pfam" id="PF25906">
    <property type="entry name" value="PucR-like_N"/>
    <property type="match status" value="1"/>
</dbReference>
<evidence type="ECO:0000313" key="3">
    <source>
        <dbReference type="EMBL" id="MBA8924855.1"/>
    </source>
</evidence>
<dbReference type="PANTHER" id="PTHR33744">
    <property type="entry name" value="CARBOHYDRATE DIACID REGULATOR"/>
    <property type="match status" value="1"/>
</dbReference>
<reference evidence="3 4" key="1">
    <citation type="submission" date="2020-08" db="EMBL/GenBank/DDBJ databases">
        <title>Genomic Encyclopedia of Archaeal and Bacterial Type Strains, Phase II (KMG-II): from individual species to whole genera.</title>
        <authorList>
            <person name="Goeker M."/>
        </authorList>
    </citation>
    <scope>NUCLEOTIDE SEQUENCE [LARGE SCALE GENOMIC DNA]</scope>
    <source>
        <strain evidence="3 4">DSM 43850</strain>
    </source>
</reference>
<dbReference type="InterPro" id="IPR051448">
    <property type="entry name" value="CdaR-like_regulators"/>
</dbReference>
<dbReference type="InterPro" id="IPR058663">
    <property type="entry name" value="PucR-like_N"/>
</dbReference>
<organism evidence="3 4">
    <name type="scientific">Kutzneria viridogrisea</name>
    <dbReference type="NCBI Taxonomy" id="47990"/>
    <lineage>
        <taxon>Bacteria</taxon>
        <taxon>Bacillati</taxon>
        <taxon>Actinomycetota</taxon>
        <taxon>Actinomycetes</taxon>
        <taxon>Pseudonocardiales</taxon>
        <taxon>Pseudonocardiaceae</taxon>
        <taxon>Kutzneria</taxon>
    </lineage>
</organism>
<name>A0ABR6BDI7_9PSEU</name>
<dbReference type="RefSeq" id="WP_182837100.1">
    <property type="nucleotide sequence ID" value="NZ_BAAABQ010000010.1"/>
</dbReference>
<dbReference type="PANTHER" id="PTHR33744:SF1">
    <property type="entry name" value="DNA-BINDING TRANSCRIPTIONAL ACTIVATOR ADER"/>
    <property type="match status" value="1"/>
</dbReference>
<evidence type="ECO:0000259" key="2">
    <source>
        <dbReference type="Pfam" id="PF25906"/>
    </source>
</evidence>
<feature type="domain" description="PucR C-terminal helix-turn-helix" evidence="1">
    <location>
        <begin position="328"/>
        <end position="386"/>
    </location>
</feature>
<evidence type="ECO:0008006" key="5">
    <source>
        <dbReference type="Google" id="ProtNLM"/>
    </source>
</evidence>
<dbReference type="Proteomes" id="UP000517916">
    <property type="component" value="Unassembled WGS sequence"/>
</dbReference>
<feature type="domain" description="PucR-like N-terminal" evidence="2">
    <location>
        <begin position="5"/>
        <end position="171"/>
    </location>
</feature>
<evidence type="ECO:0000313" key="4">
    <source>
        <dbReference type="Proteomes" id="UP000517916"/>
    </source>
</evidence>
<dbReference type="InterPro" id="IPR042070">
    <property type="entry name" value="PucR_C-HTH_sf"/>
</dbReference>
<dbReference type="Gene3D" id="1.10.10.2840">
    <property type="entry name" value="PucR C-terminal helix-turn-helix domain"/>
    <property type="match status" value="1"/>
</dbReference>
<protein>
    <recommendedName>
        <fullName evidence="5">PucR family transcriptional regulator</fullName>
    </recommendedName>
</protein>
<evidence type="ECO:0000259" key="1">
    <source>
        <dbReference type="Pfam" id="PF13556"/>
    </source>
</evidence>
<proteinExistence type="predicted"/>
<sequence>MTDLWSLLPTELAALFRPTVGDLAEEILAEIQKRVPALARPAEGYFGRTITAGIQQGVLQFVDRLADPSAPQDDRAQVFRELGLHEIIDDGTSLDVLQTAYRIGARVAWRHLSRVCEETGVPVDTLCLLAEAIFAYVDELSALSVEGHASAQAREAAAVERRRRQLLELILSTSDSSRPAVARLAEAVRWRLPARVVLVALDPLYDRYLMGPPTLHEAVLVDLEGNHPCLLVPEDARQVLDTLEADLPGWRAAVGPAVALTEATESLHWAGRALELVRQGVLPDVPVTWFEHHMAVLWLLNDPFLAAELARSVLAPMSGLTSKQHQKLSETLLIWLETHGPAEEIAGLLGVHTQTVRYRLRQLERLFGDRLAAPGSRFEIEVALRAQRAMEIAGLV</sequence>
<comment type="caution">
    <text evidence="3">The sequence shown here is derived from an EMBL/GenBank/DDBJ whole genome shotgun (WGS) entry which is preliminary data.</text>
</comment>